<reference evidence="1" key="1">
    <citation type="submission" date="2023-03" db="EMBL/GenBank/DDBJ databases">
        <title>Edaphobacter sp.</title>
        <authorList>
            <person name="Huber K.J."/>
            <person name="Papendorf J."/>
            <person name="Pilke C."/>
            <person name="Bunk B."/>
            <person name="Sproeer C."/>
            <person name="Pester M."/>
        </authorList>
    </citation>
    <scope>NUCLEOTIDE SEQUENCE</scope>
    <source>
        <strain evidence="1">DSM 109920</strain>
    </source>
</reference>
<gene>
    <name evidence="1" type="ORF">P8936_14785</name>
</gene>
<protein>
    <submittedName>
        <fullName evidence="1">AAA family ATPase</fullName>
    </submittedName>
</protein>
<dbReference type="RefSeq" id="WP_348269604.1">
    <property type="nucleotide sequence ID" value="NZ_CP121195.1"/>
</dbReference>
<organism evidence="1">
    <name type="scientific">Edaphobacter paludis</name>
    <dbReference type="NCBI Taxonomy" id="3035702"/>
    <lineage>
        <taxon>Bacteria</taxon>
        <taxon>Pseudomonadati</taxon>
        <taxon>Acidobacteriota</taxon>
        <taxon>Terriglobia</taxon>
        <taxon>Terriglobales</taxon>
        <taxon>Acidobacteriaceae</taxon>
        <taxon>Edaphobacter</taxon>
    </lineage>
</organism>
<dbReference type="EMBL" id="CP121195">
    <property type="protein sequence ID" value="XBH12946.1"/>
    <property type="molecule type" value="Genomic_DNA"/>
</dbReference>
<name>A0AAU7D7X4_9BACT</name>
<evidence type="ECO:0000313" key="1">
    <source>
        <dbReference type="EMBL" id="XBH12946.1"/>
    </source>
</evidence>
<proteinExistence type="predicted"/>
<sequence>MPKRIINTGILPASLDNPFIRKLPDEIEDEETFADRFRFRPEINEARRAAPNRQRALCLIDPLHLRVSLPRHWDLDCELSKLIRWSYTNRDPRDPRYWIEFKARMNSLGNDTKGIVTLPVEKHVGWGAPAVSAAVQTGLVIGGTGNGKSISVDRDLQQYPQVINHGDGLNIRQVTYLKIEVTKGPKDFSITFFQALDQILGTSYYIRFRRLTEYEMLMQVVNLAFVHAIGLIAVEEFQNFDGCSIPKFLLRLNNVSKSSVLGIGTYKVEKFFDEAHELKLYRRYRQARIPDWTPLDQEKEWPIYFDELWNYQVTRKPTPPLKELSDRLFYECQGIPDFATRIYIMTQDWLIARNHSRREAELITPGLISQIAEAHLKPVRELLNAYRRRDWNLIQEFDDIRLPLVEELLAKTYSPVELETGASQPLSCAIDSDAESALPPLAATPVKARGTPKCKHDGPRVPCKLVDIVGDENRNPEAAYQALKMAGFIKNPIEFWGTS</sequence>
<dbReference type="AlphaFoldDB" id="A0AAU7D7X4"/>
<accession>A0AAU7D7X4</accession>